<evidence type="ECO:0000256" key="3">
    <source>
        <dbReference type="ARBA" id="ARBA00022801"/>
    </source>
</evidence>
<dbReference type="InterPro" id="IPR038765">
    <property type="entry name" value="Papain-like_cys_pep_sf"/>
</dbReference>
<feature type="region of interest" description="Disordered" evidence="6">
    <location>
        <begin position="1"/>
        <end position="39"/>
    </location>
</feature>
<sequence>MESIRPEPDPQGPPSAPRDAARPAGRGGRRPPRAARGRWRTTVLAGLAGTVLAASALVPAGPAHAEPEPSTKELTDQAFKLADRLEQLTEKYNGLKVQLSQARRAAQVAAANARRQEEALEEIRQKVSSLAASSYMQNGVDPAVAMISGGDPQRVLDQAATLQYFSTQEGVKVQGMLQAMQAAQRARKSAENRAAQVEKLRADLERQRKEVTELYEKVRDRVVKRDPSALAKLPVVGTGKAAQALRYAMSKLGKPYVWGAEGPNAFDCSGLTMWAYKQVGINLPHYTGSQWNAGTHISRSQLQPGDLVFFHSDLHHMGMYVGDGKFIHAPQTGDVVKISSLAGRPYAGAVRVA</sequence>
<dbReference type="GO" id="GO:0008234">
    <property type="term" value="F:cysteine-type peptidase activity"/>
    <property type="evidence" value="ECO:0007669"/>
    <property type="project" value="UniProtKB-KW"/>
</dbReference>
<keyword evidence="3 8" id="KW-0378">Hydrolase</keyword>
<evidence type="ECO:0000256" key="6">
    <source>
        <dbReference type="SAM" id="MobiDB-lite"/>
    </source>
</evidence>
<dbReference type="InterPro" id="IPR000064">
    <property type="entry name" value="NLP_P60_dom"/>
</dbReference>
<name>A0A7W3R6I0_9ACTN</name>
<keyword evidence="5" id="KW-0175">Coiled coil</keyword>
<evidence type="ECO:0000256" key="5">
    <source>
        <dbReference type="SAM" id="Coils"/>
    </source>
</evidence>
<evidence type="ECO:0000256" key="1">
    <source>
        <dbReference type="ARBA" id="ARBA00007074"/>
    </source>
</evidence>
<evidence type="ECO:0000313" key="9">
    <source>
        <dbReference type="Proteomes" id="UP000539313"/>
    </source>
</evidence>
<keyword evidence="4" id="KW-0788">Thiol protease</keyword>
<feature type="domain" description="NlpC/P60" evidence="7">
    <location>
        <begin position="238"/>
        <end position="353"/>
    </location>
</feature>
<evidence type="ECO:0000313" key="8">
    <source>
        <dbReference type="EMBL" id="MBA9001484.1"/>
    </source>
</evidence>
<evidence type="ECO:0000259" key="7">
    <source>
        <dbReference type="PROSITE" id="PS51935"/>
    </source>
</evidence>
<dbReference type="Proteomes" id="UP000539313">
    <property type="component" value="Unassembled WGS sequence"/>
</dbReference>
<keyword evidence="9" id="KW-1185">Reference proteome</keyword>
<reference evidence="8 9" key="1">
    <citation type="submission" date="2020-08" db="EMBL/GenBank/DDBJ databases">
        <title>Sequencing the genomes of 1000 actinobacteria strains.</title>
        <authorList>
            <person name="Klenk H.-P."/>
        </authorList>
    </citation>
    <scope>NUCLEOTIDE SEQUENCE [LARGE SCALE GENOMIC DNA]</scope>
    <source>
        <strain evidence="8 9">DSM 45823</strain>
    </source>
</reference>
<dbReference type="InterPro" id="IPR051794">
    <property type="entry name" value="PG_Endopeptidase_C40"/>
</dbReference>
<dbReference type="PANTHER" id="PTHR47359">
    <property type="entry name" value="PEPTIDOGLYCAN DL-ENDOPEPTIDASE CWLO"/>
    <property type="match status" value="1"/>
</dbReference>
<dbReference type="PANTHER" id="PTHR47359:SF3">
    <property type="entry name" value="NLP_P60 DOMAIN-CONTAINING PROTEIN-RELATED"/>
    <property type="match status" value="1"/>
</dbReference>
<feature type="compositionally biased region" description="Basic residues" evidence="6">
    <location>
        <begin position="27"/>
        <end position="39"/>
    </location>
</feature>
<comment type="similarity">
    <text evidence="1">Belongs to the peptidase C40 family.</text>
</comment>
<comment type="caution">
    <text evidence="8">The sequence shown here is derived from an EMBL/GenBank/DDBJ whole genome shotgun (WGS) entry which is preliminary data.</text>
</comment>
<accession>A0A7W3R6I0</accession>
<keyword evidence="2" id="KW-0645">Protease</keyword>
<feature type="coiled-coil region" evidence="5">
    <location>
        <begin position="71"/>
        <end position="133"/>
    </location>
</feature>
<dbReference type="GO" id="GO:0006508">
    <property type="term" value="P:proteolysis"/>
    <property type="evidence" value="ECO:0007669"/>
    <property type="project" value="UniProtKB-KW"/>
</dbReference>
<dbReference type="PROSITE" id="PS51935">
    <property type="entry name" value="NLPC_P60"/>
    <property type="match status" value="1"/>
</dbReference>
<protein>
    <submittedName>
        <fullName evidence="8">Cell wall-associated NlpC family hydrolase</fullName>
    </submittedName>
</protein>
<feature type="coiled-coil region" evidence="5">
    <location>
        <begin position="173"/>
        <end position="221"/>
    </location>
</feature>
<evidence type="ECO:0000256" key="4">
    <source>
        <dbReference type="ARBA" id="ARBA00022807"/>
    </source>
</evidence>
<dbReference type="EMBL" id="JACJII010000001">
    <property type="protein sequence ID" value="MBA9001484.1"/>
    <property type="molecule type" value="Genomic_DNA"/>
</dbReference>
<dbReference type="SUPFAM" id="SSF54001">
    <property type="entry name" value="Cysteine proteinases"/>
    <property type="match status" value="1"/>
</dbReference>
<dbReference type="Pfam" id="PF00877">
    <property type="entry name" value="NLPC_P60"/>
    <property type="match status" value="1"/>
</dbReference>
<evidence type="ECO:0000256" key="2">
    <source>
        <dbReference type="ARBA" id="ARBA00022670"/>
    </source>
</evidence>
<dbReference type="RefSeq" id="WP_312880774.1">
    <property type="nucleotide sequence ID" value="NZ_JACJII010000001.1"/>
</dbReference>
<dbReference type="AlphaFoldDB" id="A0A7W3R6I0"/>
<organism evidence="8 9">
    <name type="scientific">Thermomonospora cellulosilytica</name>
    <dbReference type="NCBI Taxonomy" id="1411118"/>
    <lineage>
        <taxon>Bacteria</taxon>
        <taxon>Bacillati</taxon>
        <taxon>Actinomycetota</taxon>
        <taxon>Actinomycetes</taxon>
        <taxon>Streptosporangiales</taxon>
        <taxon>Thermomonosporaceae</taxon>
        <taxon>Thermomonospora</taxon>
    </lineage>
</organism>
<dbReference type="Gene3D" id="3.90.1720.10">
    <property type="entry name" value="endopeptidase domain like (from Nostoc punctiforme)"/>
    <property type="match status" value="1"/>
</dbReference>
<gene>
    <name evidence="8" type="ORF">HNR21_000366</name>
</gene>
<proteinExistence type="inferred from homology"/>